<dbReference type="Gene3D" id="3.40.50.1700">
    <property type="entry name" value="Glycoside hydrolase family 3 C-terminal domain"/>
    <property type="match status" value="1"/>
</dbReference>
<dbReference type="SUPFAM" id="SSF52279">
    <property type="entry name" value="Beta-D-glucan exohydrolase, C-terminal domain"/>
    <property type="match status" value="1"/>
</dbReference>
<accession>A9KJT1</accession>
<feature type="domain" description="Fibronectin type III-like" evidence="8">
    <location>
        <begin position="663"/>
        <end position="732"/>
    </location>
</feature>
<evidence type="ECO:0000256" key="4">
    <source>
        <dbReference type="ARBA" id="ARBA00022729"/>
    </source>
</evidence>
<dbReference type="EMBL" id="CP000885">
    <property type="protein sequence ID" value="ABX41086.1"/>
    <property type="molecule type" value="Genomic_DNA"/>
</dbReference>
<evidence type="ECO:0000256" key="2">
    <source>
        <dbReference type="ARBA" id="ARBA00005336"/>
    </source>
</evidence>
<evidence type="ECO:0000259" key="8">
    <source>
        <dbReference type="SMART" id="SM01217"/>
    </source>
</evidence>
<sequence>MTIDRKERAMDQQKLKELVQDMSLIEKINQLLQVTSGFFIDDVELTGPIRENGITEQSIAQAGSVIGLLGAKKYKEIQDAYIKNHPHNIPLLIMLDVINGFRTIFPIPLAQGATFEPELSKRCAQIAAKESAVSGVHVTFAPMVDLVRDARWGRVMESTGEDTKLNSDFAIAMVEGFQGTNVGEEYSIAACVKHFAAYGAPNGGRDYNTVELSENTLRGYYLPAYEAAVKAGVEMVMTSFNTLNGIPSTGNQWLNRNVLRDEMGFDGVLISDWAAIEELQYHGYAKDRKEAAGLAMNAGVDIDMMTGIYSKNLESLIEDGTVKEELLDEAVLRILNLKNKLGLFENPYKDADEEKEKEIILCEEHRKVSLEAAEKSFVLLKNDGILPLKKREKIALIGPFVSEKEIYGVWSMLGRPEDTVSIAEAADKVRMDYEFTFAKGCNILGAEDSNLIPDQHVQEPSKEDEERMLQEAVEAAKNADKIILAIGEHRRMSGESASRSDLTLPKIQYKLLDAIYEVNPNIAVIIFTGRPLDLREVSEKSKAILNVWLPGTEGGTAILNTLINKVSPSGKLPMSFPYCVGQVPVHYNEYFTGRPYDPKTGGKEYRSNYRDIPNTPLYPFGYGLSYAKFQYDDIKLSKDIMSIGETIDAYVTVKNVGEYAGTETVQLYIRDCIGSVVRPRKELKGYQKVTLQPGEAKNVTFEITEEMLRFCKDDLSFGSEKGEFHVYLGTDSSTEEYVSFNLN</sequence>
<dbReference type="InterPro" id="IPR026891">
    <property type="entry name" value="Fn3-like"/>
</dbReference>
<dbReference type="PANTHER" id="PTHR30620">
    <property type="entry name" value="PERIPLASMIC BETA-GLUCOSIDASE-RELATED"/>
    <property type="match status" value="1"/>
</dbReference>
<dbReference type="STRING" id="357809.Cphy_0699"/>
<keyword evidence="6 7" id="KW-0326">Glycosidase</keyword>
<dbReference type="InterPro" id="IPR036881">
    <property type="entry name" value="Glyco_hydro_3_C_sf"/>
</dbReference>
<dbReference type="FunFam" id="2.60.40.10:FF:000495">
    <property type="entry name" value="Periplasmic beta-glucosidase"/>
    <property type="match status" value="1"/>
</dbReference>
<comment type="catalytic activity">
    <reaction evidence="1">
        <text>Hydrolysis of terminal, non-reducing beta-D-glucosyl residues with release of beta-D-glucose.</text>
        <dbReference type="EC" id="3.2.1.21"/>
    </reaction>
</comment>
<dbReference type="GO" id="GO:0009251">
    <property type="term" value="P:glucan catabolic process"/>
    <property type="evidence" value="ECO:0007669"/>
    <property type="project" value="TreeGrafter"/>
</dbReference>
<dbReference type="SMART" id="SM01217">
    <property type="entry name" value="Fn3_like"/>
    <property type="match status" value="1"/>
</dbReference>
<dbReference type="Proteomes" id="UP000000370">
    <property type="component" value="Chromosome"/>
</dbReference>
<dbReference type="NCBIfam" id="NF011678">
    <property type="entry name" value="PRK15098.1"/>
    <property type="match status" value="1"/>
</dbReference>
<dbReference type="Pfam" id="PF00933">
    <property type="entry name" value="Glyco_hydro_3"/>
    <property type="match status" value="1"/>
</dbReference>
<dbReference type="EC" id="3.2.1.21" evidence="3"/>
<dbReference type="InterPro" id="IPR013783">
    <property type="entry name" value="Ig-like_fold"/>
</dbReference>
<dbReference type="PRINTS" id="PR00133">
    <property type="entry name" value="GLHYDRLASE3"/>
</dbReference>
<organism evidence="9 10">
    <name type="scientific">Lachnoclostridium phytofermentans (strain ATCC 700394 / DSM 18823 / ISDg)</name>
    <name type="common">Clostridium phytofermentans</name>
    <dbReference type="NCBI Taxonomy" id="357809"/>
    <lineage>
        <taxon>Bacteria</taxon>
        <taxon>Bacillati</taxon>
        <taxon>Bacillota</taxon>
        <taxon>Clostridia</taxon>
        <taxon>Lachnospirales</taxon>
        <taxon>Lachnospiraceae</taxon>
    </lineage>
</organism>
<dbReference type="InterPro" id="IPR001764">
    <property type="entry name" value="Glyco_hydro_3_N"/>
</dbReference>
<dbReference type="CAZy" id="GH3">
    <property type="family name" value="Glycoside Hydrolase Family 3"/>
</dbReference>
<dbReference type="HOGENOM" id="CLU_004542_5_1_9"/>
<dbReference type="Gene3D" id="3.20.20.300">
    <property type="entry name" value="Glycoside hydrolase, family 3, N-terminal domain"/>
    <property type="match status" value="1"/>
</dbReference>
<dbReference type="Gene3D" id="2.60.40.10">
    <property type="entry name" value="Immunoglobulins"/>
    <property type="match status" value="1"/>
</dbReference>
<dbReference type="SUPFAM" id="SSF51445">
    <property type="entry name" value="(Trans)glycosidases"/>
    <property type="match status" value="1"/>
</dbReference>
<dbReference type="PANTHER" id="PTHR30620:SF16">
    <property type="entry name" value="LYSOSOMAL BETA GLUCOSIDASE"/>
    <property type="match status" value="1"/>
</dbReference>
<keyword evidence="10" id="KW-1185">Reference proteome</keyword>
<dbReference type="InterPro" id="IPR017853">
    <property type="entry name" value="GH"/>
</dbReference>
<gene>
    <name evidence="9" type="ordered locus">Cphy_0699</name>
</gene>
<dbReference type="InterPro" id="IPR019800">
    <property type="entry name" value="Glyco_hydro_3_AS"/>
</dbReference>
<evidence type="ECO:0000256" key="3">
    <source>
        <dbReference type="ARBA" id="ARBA00012744"/>
    </source>
</evidence>
<reference evidence="10" key="1">
    <citation type="submission" date="2007-11" db="EMBL/GenBank/DDBJ databases">
        <title>Complete genome sequence of Clostridium phytofermentans ISDg.</title>
        <authorList>
            <person name="Leschine S.B."/>
            <person name="Warnick T.A."/>
            <person name="Blanchard J.L."/>
            <person name="Schnell D.J."/>
            <person name="Petit E.L."/>
            <person name="LaTouf W.G."/>
            <person name="Copeland A."/>
            <person name="Lucas S."/>
            <person name="Lapidus A."/>
            <person name="Barry K."/>
            <person name="Glavina del Rio T."/>
            <person name="Dalin E."/>
            <person name="Tice H."/>
            <person name="Pitluck S."/>
            <person name="Kiss H."/>
            <person name="Brettin T."/>
            <person name="Bruce D."/>
            <person name="Detter J.C."/>
            <person name="Han C."/>
            <person name="Kuske C."/>
            <person name="Schmutz J."/>
            <person name="Larimer F."/>
            <person name="Land M."/>
            <person name="Hauser L."/>
            <person name="Kyrpides N."/>
            <person name="Kim E.A."/>
            <person name="Richardson P."/>
        </authorList>
    </citation>
    <scope>NUCLEOTIDE SEQUENCE [LARGE SCALE GENOMIC DNA]</scope>
    <source>
        <strain evidence="10">ATCC 700394 / DSM 18823 / ISDg</strain>
    </source>
</reference>
<dbReference type="KEGG" id="cpy:Cphy_0699"/>
<evidence type="ECO:0000256" key="5">
    <source>
        <dbReference type="ARBA" id="ARBA00022801"/>
    </source>
</evidence>
<dbReference type="Pfam" id="PF01915">
    <property type="entry name" value="Glyco_hydro_3_C"/>
    <property type="match status" value="1"/>
</dbReference>
<dbReference type="eggNOG" id="COG1472">
    <property type="taxonomic scope" value="Bacteria"/>
</dbReference>
<keyword evidence="5 7" id="KW-0378">Hydrolase</keyword>
<evidence type="ECO:0000313" key="9">
    <source>
        <dbReference type="EMBL" id="ABX41086.1"/>
    </source>
</evidence>
<proteinExistence type="inferred from homology"/>
<dbReference type="InterPro" id="IPR036962">
    <property type="entry name" value="Glyco_hydro_3_N_sf"/>
</dbReference>
<comment type="similarity">
    <text evidence="2 7">Belongs to the glycosyl hydrolase 3 family.</text>
</comment>
<dbReference type="AlphaFoldDB" id="A9KJT1"/>
<evidence type="ECO:0000256" key="1">
    <source>
        <dbReference type="ARBA" id="ARBA00000448"/>
    </source>
</evidence>
<evidence type="ECO:0000256" key="6">
    <source>
        <dbReference type="ARBA" id="ARBA00023295"/>
    </source>
</evidence>
<dbReference type="InterPro" id="IPR051915">
    <property type="entry name" value="Cellulose_Degrad_GH3"/>
</dbReference>
<protein>
    <recommendedName>
        <fullName evidence="3">beta-glucosidase</fullName>
        <ecNumber evidence="3">3.2.1.21</ecNumber>
    </recommendedName>
</protein>
<evidence type="ECO:0000256" key="7">
    <source>
        <dbReference type="RuleBase" id="RU361161"/>
    </source>
</evidence>
<dbReference type="GO" id="GO:0008422">
    <property type="term" value="F:beta-glucosidase activity"/>
    <property type="evidence" value="ECO:0007669"/>
    <property type="project" value="UniProtKB-EC"/>
</dbReference>
<name>A9KJT1_LACP7</name>
<dbReference type="Pfam" id="PF14310">
    <property type="entry name" value="Fn3-like"/>
    <property type="match status" value="1"/>
</dbReference>
<keyword evidence="4" id="KW-0732">Signal</keyword>
<dbReference type="InterPro" id="IPR002772">
    <property type="entry name" value="Glyco_hydro_3_C"/>
</dbReference>
<dbReference type="PROSITE" id="PS00775">
    <property type="entry name" value="GLYCOSYL_HYDROL_F3"/>
    <property type="match status" value="1"/>
</dbReference>
<evidence type="ECO:0000313" key="10">
    <source>
        <dbReference type="Proteomes" id="UP000000370"/>
    </source>
</evidence>